<dbReference type="Gene3D" id="3.40.50.1000">
    <property type="entry name" value="HAD superfamily/HAD-like"/>
    <property type="match status" value="1"/>
</dbReference>
<organism evidence="1 2">
    <name type="scientific">Levilactobacillus fuyuanensis</name>
    <dbReference type="NCBI Taxonomy" id="2486022"/>
    <lineage>
        <taxon>Bacteria</taxon>
        <taxon>Bacillati</taxon>
        <taxon>Bacillota</taxon>
        <taxon>Bacilli</taxon>
        <taxon>Lactobacillales</taxon>
        <taxon>Lactobacillaceae</taxon>
        <taxon>Levilactobacillus</taxon>
    </lineage>
</organism>
<dbReference type="Gene3D" id="3.30.1240.10">
    <property type="match status" value="1"/>
</dbReference>
<dbReference type="PANTHER" id="PTHR10000">
    <property type="entry name" value="PHOSPHOSERINE PHOSPHATASE"/>
    <property type="match status" value="1"/>
</dbReference>
<dbReference type="Proteomes" id="UP001597195">
    <property type="component" value="Unassembled WGS sequence"/>
</dbReference>
<keyword evidence="1" id="KW-0378">Hydrolase</keyword>
<sequence>MNYVFDVDGTLSFNGISIEPDIITSLKKLEKMGNQIIFASARPIRDLIPIIPEFQHHMLIGGNGAIVSIADTIKVMSPISENDFDYLKRLIKKYNLEYVVDGKWNYSAQVSSENAIIRQLDPDGLAKNVPIEKIQSPIKAILLGISNQQMSQITNRIRANTDLELIEHSGEGNLDMTSKGINKSSTLGLLGINQYIAFGNDMNDVKMLSGAVKSFWVKSKPDLSAQALTFDYILEPNQVSSAIQSLCI</sequence>
<dbReference type="InterPro" id="IPR036412">
    <property type="entry name" value="HAD-like_sf"/>
</dbReference>
<dbReference type="NCBIfam" id="TIGR01484">
    <property type="entry name" value="HAD-SF-IIB"/>
    <property type="match status" value="1"/>
</dbReference>
<name>A0ABW4H4E3_9LACO</name>
<dbReference type="GO" id="GO:0016787">
    <property type="term" value="F:hydrolase activity"/>
    <property type="evidence" value="ECO:0007669"/>
    <property type="project" value="UniProtKB-KW"/>
</dbReference>
<dbReference type="InterPro" id="IPR006379">
    <property type="entry name" value="HAD-SF_hydro_IIB"/>
</dbReference>
<gene>
    <name evidence="1" type="ORF">ACFQ5T_08175</name>
</gene>
<dbReference type="EMBL" id="JBHTOM010000010">
    <property type="protein sequence ID" value="MFD1549676.1"/>
    <property type="molecule type" value="Genomic_DNA"/>
</dbReference>
<reference evidence="2" key="1">
    <citation type="journal article" date="2019" name="Int. J. Syst. Evol. Microbiol.">
        <title>The Global Catalogue of Microorganisms (GCM) 10K type strain sequencing project: providing services to taxonomists for standard genome sequencing and annotation.</title>
        <authorList>
            <consortium name="The Broad Institute Genomics Platform"/>
            <consortium name="The Broad Institute Genome Sequencing Center for Infectious Disease"/>
            <person name="Wu L."/>
            <person name="Ma J."/>
        </authorList>
    </citation>
    <scope>NUCLEOTIDE SEQUENCE [LARGE SCALE GENOMIC DNA]</scope>
    <source>
        <strain evidence="2">CCM 8906</strain>
    </source>
</reference>
<comment type="caution">
    <text evidence="1">The sequence shown here is derived from an EMBL/GenBank/DDBJ whole genome shotgun (WGS) entry which is preliminary data.</text>
</comment>
<protein>
    <submittedName>
        <fullName evidence="1">HAD-IIB family hydrolase</fullName>
    </submittedName>
</protein>
<evidence type="ECO:0000313" key="1">
    <source>
        <dbReference type="EMBL" id="MFD1549676.1"/>
    </source>
</evidence>
<keyword evidence="2" id="KW-1185">Reference proteome</keyword>
<dbReference type="PANTHER" id="PTHR10000:SF53">
    <property type="entry name" value="5-AMINO-6-(5-PHOSPHO-D-RIBITYLAMINO)URACIL PHOSPHATASE YBJI-RELATED"/>
    <property type="match status" value="1"/>
</dbReference>
<dbReference type="RefSeq" id="WP_125701350.1">
    <property type="nucleotide sequence ID" value="NZ_JBHTOM010000010.1"/>
</dbReference>
<dbReference type="Pfam" id="PF08282">
    <property type="entry name" value="Hydrolase_3"/>
    <property type="match status" value="1"/>
</dbReference>
<dbReference type="InterPro" id="IPR023214">
    <property type="entry name" value="HAD_sf"/>
</dbReference>
<evidence type="ECO:0000313" key="2">
    <source>
        <dbReference type="Proteomes" id="UP001597195"/>
    </source>
</evidence>
<dbReference type="SUPFAM" id="SSF56784">
    <property type="entry name" value="HAD-like"/>
    <property type="match status" value="1"/>
</dbReference>
<proteinExistence type="predicted"/>
<accession>A0ABW4H4E3</accession>